<feature type="transmembrane region" description="Helical" evidence="7">
    <location>
        <begin position="150"/>
        <end position="169"/>
    </location>
</feature>
<evidence type="ECO:0000313" key="11">
    <source>
        <dbReference type="Proteomes" id="UP000092544"/>
    </source>
</evidence>
<dbReference type="InterPro" id="IPR036640">
    <property type="entry name" value="ABC1_TM_sf"/>
</dbReference>
<evidence type="ECO:0000259" key="8">
    <source>
        <dbReference type="PROSITE" id="PS50893"/>
    </source>
</evidence>
<keyword evidence="2 7" id="KW-0812">Transmembrane</keyword>
<keyword evidence="11" id="KW-1185">Reference proteome</keyword>
<dbReference type="GO" id="GO:0005886">
    <property type="term" value="C:plasma membrane"/>
    <property type="evidence" value="ECO:0007669"/>
    <property type="project" value="UniProtKB-SubCell"/>
</dbReference>
<dbReference type="GO" id="GO:0005524">
    <property type="term" value="F:ATP binding"/>
    <property type="evidence" value="ECO:0007669"/>
    <property type="project" value="UniProtKB-KW"/>
</dbReference>
<evidence type="ECO:0000256" key="5">
    <source>
        <dbReference type="ARBA" id="ARBA00022989"/>
    </source>
</evidence>
<sequence>MKLLMQLADKQGKPLAFVILLSMASALLTVGVIAFIQYRLLSQHDLTPSVLWQFVLLLAVLLATATVAQVALHKLGHQFVYKKRCQLIKKLINTDIEQIESIGSARLLASLNTDIRNVTFAFVHLPELIYGVVLCLIALAYLAFLSLPLFGVSVLLLALTGLFGFSLVNKISYHITQVREFDDKLYQDYQSFIEGRKELSLNPGRAKRYFNDEFDPHAKQYRDQVTRADILNGFAANMANTIVLALIGLNFYLALGLGWASFPVASSFALIILFMRTPLMSAVGSLPTLVTANISMQKLEDLSLSQNNTLISQQPVSAPFEQLHLQQVVYQYRADGDEKPFQVGPIDFTIKQGELIFIIGGNGSGKSTFANLLTGLYRPHSGQVFLNDQPVSLETWPEYRLQFSAVYSDFYLFHQITDGHGDNVDNTVIDEWMRRLEMAHKVSHQDGYLSDTRYSQGQRKRLALMMAVLEQRGCVLLDEWAADQDPKFRKTFYRELLPLLKERGVTIIAITHDDKYFDAADRVFKMDLGQLSELNSNNQRHTEEALSSIVS</sequence>
<evidence type="ECO:0000256" key="1">
    <source>
        <dbReference type="ARBA" id="ARBA00004651"/>
    </source>
</evidence>
<dbReference type="PROSITE" id="PS50893">
    <property type="entry name" value="ABC_TRANSPORTER_2"/>
    <property type="match status" value="1"/>
</dbReference>
<evidence type="ECO:0000256" key="6">
    <source>
        <dbReference type="ARBA" id="ARBA00023136"/>
    </source>
</evidence>
<accession>A0A1A8T545</accession>
<dbReference type="PANTHER" id="PTHR24221:SF654">
    <property type="entry name" value="ATP-BINDING CASSETTE SUB-FAMILY B MEMBER 6"/>
    <property type="match status" value="1"/>
</dbReference>
<dbReference type="OrthoDB" id="9760776at2"/>
<keyword evidence="4 10" id="KW-0067">ATP-binding</keyword>
<dbReference type="SMART" id="SM00382">
    <property type="entry name" value="AAA"/>
    <property type="match status" value="1"/>
</dbReference>
<evidence type="ECO:0000256" key="2">
    <source>
        <dbReference type="ARBA" id="ARBA00022692"/>
    </source>
</evidence>
<dbReference type="SUPFAM" id="SSF90123">
    <property type="entry name" value="ABC transporter transmembrane region"/>
    <property type="match status" value="1"/>
</dbReference>
<dbReference type="Pfam" id="PF00005">
    <property type="entry name" value="ABC_tran"/>
    <property type="match status" value="1"/>
</dbReference>
<reference evidence="10 11" key="1">
    <citation type="submission" date="2016-06" db="EMBL/GenBank/DDBJ databases">
        <authorList>
            <person name="Kjaerup R.B."/>
            <person name="Dalgaard T.S."/>
            <person name="Juul-Madsen H.R."/>
        </authorList>
    </citation>
    <scope>NUCLEOTIDE SEQUENCE [LARGE SCALE GENOMIC DNA]</scope>
    <source>
        <strain evidence="10 11">CECT 8886</strain>
    </source>
</reference>
<feature type="transmembrane region" description="Helical" evidence="7">
    <location>
        <begin position="120"/>
        <end position="144"/>
    </location>
</feature>
<dbReference type="InterPro" id="IPR005898">
    <property type="entry name" value="Cyc_pep_transpt_SyrD/YojI"/>
</dbReference>
<dbReference type="GO" id="GO:0034040">
    <property type="term" value="F:ATPase-coupled lipid transmembrane transporter activity"/>
    <property type="evidence" value="ECO:0007669"/>
    <property type="project" value="TreeGrafter"/>
</dbReference>
<dbReference type="InterPro" id="IPR003593">
    <property type="entry name" value="AAA+_ATPase"/>
</dbReference>
<name>A0A1A8T545_9GAMM</name>
<dbReference type="NCBIfam" id="NF007813">
    <property type="entry name" value="PRK10522.1"/>
    <property type="match status" value="1"/>
</dbReference>
<feature type="domain" description="ABC transporter" evidence="8">
    <location>
        <begin position="323"/>
        <end position="549"/>
    </location>
</feature>
<feature type="transmembrane region" description="Helical" evidence="7">
    <location>
        <begin position="50"/>
        <end position="72"/>
    </location>
</feature>
<dbReference type="GO" id="GO:0140359">
    <property type="term" value="F:ABC-type transporter activity"/>
    <property type="evidence" value="ECO:0007669"/>
    <property type="project" value="InterPro"/>
</dbReference>
<dbReference type="Gene3D" id="1.20.1560.10">
    <property type="entry name" value="ABC transporter type 1, transmembrane domain"/>
    <property type="match status" value="1"/>
</dbReference>
<dbReference type="GO" id="GO:0016887">
    <property type="term" value="F:ATP hydrolysis activity"/>
    <property type="evidence" value="ECO:0007669"/>
    <property type="project" value="InterPro"/>
</dbReference>
<comment type="subcellular location">
    <subcellularLocation>
        <location evidence="1">Cell membrane</location>
        <topology evidence="1">Multi-pass membrane protein</topology>
    </subcellularLocation>
</comment>
<dbReference type="NCBIfam" id="TIGR01194">
    <property type="entry name" value="cyc_pep_trnsptr"/>
    <property type="match status" value="1"/>
</dbReference>
<evidence type="ECO:0000256" key="4">
    <source>
        <dbReference type="ARBA" id="ARBA00022840"/>
    </source>
</evidence>
<dbReference type="STRING" id="1792290.MSP8886_00563"/>
<dbReference type="InterPro" id="IPR003439">
    <property type="entry name" value="ABC_transporter-like_ATP-bd"/>
</dbReference>
<dbReference type="GO" id="GO:1904680">
    <property type="term" value="F:peptide transmembrane transporter activity"/>
    <property type="evidence" value="ECO:0007669"/>
    <property type="project" value="InterPro"/>
</dbReference>
<keyword evidence="3" id="KW-0547">Nucleotide-binding</keyword>
<dbReference type="AlphaFoldDB" id="A0A1A8T545"/>
<dbReference type="InterPro" id="IPR011527">
    <property type="entry name" value="ABC1_TM_dom"/>
</dbReference>
<dbReference type="InterPro" id="IPR027417">
    <property type="entry name" value="P-loop_NTPase"/>
</dbReference>
<dbReference type="Gene3D" id="3.40.50.300">
    <property type="entry name" value="P-loop containing nucleotide triphosphate hydrolases"/>
    <property type="match status" value="1"/>
</dbReference>
<dbReference type="PANTHER" id="PTHR24221">
    <property type="entry name" value="ATP-BINDING CASSETTE SUB-FAMILY B"/>
    <property type="match status" value="1"/>
</dbReference>
<proteinExistence type="predicted"/>
<evidence type="ECO:0000259" key="9">
    <source>
        <dbReference type="PROSITE" id="PS50929"/>
    </source>
</evidence>
<dbReference type="Proteomes" id="UP000092544">
    <property type="component" value="Unassembled WGS sequence"/>
</dbReference>
<dbReference type="InterPro" id="IPR039421">
    <property type="entry name" value="Type_1_exporter"/>
</dbReference>
<feature type="domain" description="ABC transmembrane type-1" evidence="9">
    <location>
        <begin position="15"/>
        <end position="291"/>
    </location>
</feature>
<evidence type="ECO:0000256" key="7">
    <source>
        <dbReference type="SAM" id="Phobius"/>
    </source>
</evidence>
<dbReference type="SUPFAM" id="SSF52540">
    <property type="entry name" value="P-loop containing nucleoside triphosphate hydrolases"/>
    <property type="match status" value="1"/>
</dbReference>
<dbReference type="RefSeq" id="WP_067012442.1">
    <property type="nucleotide sequence ID" value="NZ_FLOB01000001.1"/>
</dbReference>
<protein>
    <submittedName>
        <fullName evidence="10">ABC transporter ATP-binding protein YojI</fullName>
    </submittedName>
</protein>
<keyword evidence="6 7" id="KW-0472">Membrane</keyword>
<dbReference type="GO" id="GO:0015833">
    <property type="term" value="P:peptide transport"/>
    <property type="evidence" value="ECO:0007669"/>
    <property type="project" value="InterPro"/>
</dbReference>
<organism evidence="10 11">
    <name type="scientific">Marinomonas spartinae</name>
    <dbReference type="NCBI Taxonomy" id="1792290"/>
    <lineage>
        <taxon>Bacteria</taxon>
        <taxon>Pseudomonadati</taxon>
        <taxon>Pseudomonadota</taxon>
        <taxon>Gammaproteobacteria</taxon>
        <taxon>Oceanospirillales</taxon>
        <taxon>Oceanospirillaceae</taxon>
        <taxon>Marinomonas</taxon>
    </lineage>
</organism>
<dbReference type="PROSITE" id="PS50929">
    <property type="entry name" value="ABC_TM1F"/>
    <property type="match status" value="1"/>
</dbReference>
<dbReference type="EMBL" id="FLOB01000001">
    <property type="protein sequence ID" value="SBS26304.1"/>
    <property type="molecule type" value="Genomic_DNA"/>
</dbReference>
<keyword evidence="5 7" id="KW-1133">Transmembrane helix</keyword>
<gene>
    <name evidence="10" type="primary">yojI</name>
    <name evidence="10" type="ORF">MSP8886_00563</name>
</gene>
<evidence type="ECO:0000256" key="3">
    <source>
        <dbReference type="ARBA" id="ARBA00022741"/>
    </source>
</evidence>
<evidence type="ECO:0000313" key="10">
    <source>
        <dbReference type="EMBL" id="SBS26304.1"/>
    </source>
</evidence>
<feature type="transmembrane region" description="Helical" evidence="7">
    <location>
        <begin position="15"/>
        <end position="38"/>
    </location>
</feature>